<evidence type="ECO:0000256" key="4">
    <source>
        <dbReference type="ARBA" id="ARBA00023128"/>
    </source>
</evidence>
<dbReference type="GO" id="GO:0006123">
    <property type="term" value="P:mitochondrial electron transport, cytochrome c to oxygen"/>
    <property type="evidence" value="ECO:0007669"/>
    <property type="project" value="InterPro"/>
</dbReference>
<comment type="similarity">
    <text evidence="2">Belongs to the cytochrome c oxidase VIIa family.</text>
</comment>
<keyword evidence="4" id="KW-0496">Mitochondrion</keyword>
<keyword evidence="6" id="KW-0812">Transmembrane</keyword>
<name>A0AAJ7BHT4_CEPCN</name>
<evidence type="ECO:0000256" key="5">
    <source>
        <dbReference type="ARBA" id="ARBA00023136"/>
    </source>
</evidence>
<evidence type="ECO:0000256" key="1">
    <source>
        <dbReference type="ARBA" id="ARBA00004273"/>
    </source>
</evidence>
<evidence type="ECO:0000256" key="2">
    <source>
        <dbReference type="ARBA" id="ARBA00009331"/>
    </source>
</evidence>
<keyword evidence="3" id="KW-0999">Mitochondrion inner membrane</keyword>
<dbReference type="GO" id="GO:0005743">
    <property type="term" value="C:mitochondrial inner membrane"/>
    <property type="evidence" value="ECO:0007669"/>
    <property type="project" value="UniProtKB-SubCell"/>
</dbReference>
<dbReference type="Proteomes" id="UP000694920">
    <property type="component" value="Unplaced"/>
</dbReference>
<keyword evidence="6" id="KW-1133">Transmembrane helix</keyword>
<dbReference type="GO" id="GO:0045277">
    <property type="term" value="C:respiratory chain complex IV"/>
    <property type="evidence" value="ECO:0007669"/>
    <property type="project" value="InterPro"/>
</dbReference>
<dbReference type="Gene3D" id="4.10.91.10">
    <property type="entry name" value="Cytochrome c oxidase, subunit VIIa"/>
    <property type="match status" value="1"/>
</dbReference>
<keyword evidence="7" id="KW-1185">Reference proteome</keyword>
<evidence type="ECO:0000256" key="3">
    <source>
        <dbReference type="ARBA" id="ARBA00022792"/>
    </source>
</evidence>
<accession>A0AAJ7BHT4</accession>
<dbReference type="GeneID" id="107263564"/>
<evidence type="ECO:0000313" key="8">
    <source>
        <dbReference type="RefSeq" id="XP_015586383.1"/>
    </source>
</evidence>
<dbReference type="AlphaFoldDB" id="A0AAJ7BHT4"/>
<sequence>MYSYHKEMLLRKMLTLTNILKVQPYNSRCVPTISKRVMSTEWSNYSPKFKAFKAKQAAMQCDDGLPVYLKGGTFDKFLLNLTVALTIYGLGSSLRFLYSLTTN</sequence>
<dbReference type="RefSeq" id="XP_015586383.1">
    <property type="nucleotide sequence ID" value="XM_015730897.2"/>
</dbReference>
<reference evidence="8" key="1">
    <citation type="submission" date="2025-08" db="UniProtKB">
        <authorList>
            <consortium name="RefSeq"/>
        </authorList>
    </citation>
    <scope>IDENTIFICATION</scope>
</reference>
<dbReference type="InterPro" id="IPR036539">
    <property type="entry name" value="Cyt_c_oxidase_su7a_sf"/>
</dbReference>
<dbReference type="KEGG" id="ccin:107263564"/>
<evidence type="ECO:0000256" key="6">
    <source>
        <dbReference type="SAM" id="Phobius"/>
    </source>
</evidence>
<proteinExistence type="inferred from homology"/>
<organism evidence="7 8">
    <name type="scientific">Cephus cinctus</name>
    <name type="common">Wheat stem sawfly</name>
    <dbReference type="NCBI Taxonomy" id="211228"/>
    <lineage>
        <taxon>Eukaryota</taxon>
        <taxon>Metazoa</taxon>
        <taxon>Ecdysozoa</taxon>
        <taxon>Arthropoda</taxon>
        <taxon>Hexapoda</taxon>
        <taxon>Insecta</taxon>
        <taxon>Pterygota</taxon>
        <taxon>Neoptera</taxon>
        <taxon>Endopterygota</taxon>
        <taxon>Hymenoptera</taxon>
        <taxon>Cephoidea</taxon>
        <taxon>Cephidae</taxon>
        <taxon>Cephus</taxon>
    </lineage>
</organism>
<dbReference type="SUPFAM" id="SSF81419">
    <property type="entry name" value="Mitochondrial cytochrome c oxidase subunit VIIa"/>
    <property type="match status" value="1"/>
</dbReference>
<evidence type="ECO:0000313" key="7">
    <source>
        <dbReference type="Proteomes" id="UP000694920"/>
    </source>
</evidence>
<protein>
    <submittedName>
        <fullName evidence="8">Cytochrome c oxidase subunit 7A2, mitochondrial</fullName>
    </submittedName>
</protein>
<gene>
    <name evidence="8" type="primary">LOC107263564</name>
</gene>
<comment type="subcellular location">
    <subcellularLocation>
        <location evidence="1">Mitochondrion inner membrane</location>
    </subcellularLocation>
</comment>
<keyword evidence="5 6" id="KW-0472">Membrane</keyword>
<feature type="transmembrane region" description="Helical" evidence="6">
    <location>
        <begin position="77"/>
        <end position="98"/>
    </location>
</feature>